<organism evidence="2">
    <name type="scientific">Oceaniferula spumae</name>
    <dbReference type="NCBI Taxonomy" id="2979115"/>
    <lineage>
        <taxon>Bacteria</taxon>
        <taxon>Pseudomonadati</taxon>
        <taxon>Verrucomicrobiota</taxon>
        <taxon>Verrucomicrobiia</taxon>
        <taxon>Verrucomicrobiales</taxon>
        <taxon>Verrucomicrobiaceae</taxon>
        <taxon>Oceaniferula</taxon>
    </lineage>
</organism>
<dbReference type="AlphaFoldDB" id="A0AAT9FHM6"/>
<reference evidence="2" key="1">
    <citation type="submission" date="2024-07" db="EMBL/GenBank/DDBJ databases">
        <title>Complete genome sequence of Verrucomicrobiaceae bacterium NT6N.</title>
        <authorList>
            <person name="Huang C."/>
            <person name="Takami H."/>
            <person name="Hamasaki K."/>
        </authorList>
    </citation>
    <scope>NUCLEOTIDE SEQUENCE</scope>
    <source>
        <strain evidence="2">NT6N</strain>
    </source>
</reference>
<name>A0AAT9FHM6_9BACT</name>
<proteinExistence type="predicted"/>
<protein>
    <recommendedName>
        <fullName evidence="1">Ice-binding protein C-terminal domain-containing protein</fullName>
    </recommendedName>
</protein>
<evidence type="ECO:0000259" key="1">
    <source>
        <dbReference type="Pfam" id="PF07589"/>
    </source>
</evidence>
<dbReference type="NCBIfam" id="TIGR02595">
    <property type="entry name" value="PEP_CTERM"/>
    <property type="match status" value="1"/>
</dbReference>
<dbReference type="Pfam" id="PF07589">
    <property type="entry name" value="PEP-CTERM"/>
    <property type="match status" value="1"/>
</dbReference>
<dbReference type="InterPro" id="IPR013424">
    <property type="entry name" value="Ice-binding_C"/>
</dbReference>
<accession>A0AAT9FHM6</accession>
<dbReference type="KEGG" id="osu:NT6N_05000"/>
<gene>
    <name evidence="2" type="ORF">NT6N_05000</name>
</gene>
<feature type="domain" description="Ice-binding protein C-terminal" evidence="1">
    <location>
        <begin position="224"/>
        <end position="245"/>
    </location>
</feature>
<evidence type="ECO:0000313" key="2">
    <source>
        <dbReference type="EMBL" id="BDS05460.1"/>
    </source>
</evidence>
<sequence length="246" mass="25024">MLAVTSLGIGAAQAAIISVDLVQMGNNGHGNADITELAGVVEAGGWETADRDGARNDTNLSALRADDGGTLVTTSATMTIGAGFAGYFTGASGFNTGTALFNNDMMDSYVELGLDTGGTISFTNLNASVGAVYDVYVYMNRNFGNTGTKSVTVGGTTKFIQGEDDTGPFSEANYATQAAADANPTEGGNYILFSGVSTDNLDIVFGHVGPNGRAGINGVQIVGVPEPSSAALLGLGGLALIMRRRK</sequence>
<dbReference type="EMBL" id="AP026866">
    <property type="protein sequence ID" value="BDS05460.1"/>
    <property type="molecule type" value="Genomic_DNA"/>
</dbReference>